<name>A0A8J6HN20_TENMO</name>
<evidence type="ECO:0000259" key="1">
    <source>
        <dbReference type="SMART" id="SM00587"/>
    </source>
</evidence>
<evidence type="ECO:0000313" key="3">
    <source>
        <dbReference type="Proteomes" id="UP000719412"/>
    </source>
</evidence>
<dbReference type="InterPro" id="IPR011009">
    <property type="entry name" value="Kinase-like_dom_sf"/>
</dbReference>
<dbReference type="PANTHER" id="PTHR11012">
    <property type="entry name" value="PROTEIN KINASE-LIKE DOMAIN-CONTAINING"/>
    <property type="match status" value="1"/>
</dbReference>
<feature type="domain" description="CHK kinase-like" evidence="1">
    <location>
        <begin position="124"/>
        <end position="320"/>
    </location>
</feature>
<dbReference type="SMART" id="SM00587">
    <property type="entry name" value="CHK"/>
    <property type="match status" value="1"/>
</dbReference>
<reference evidence="2" key="2">
    <citation type="submission" date="2021-08" db="EMBL/GenBank/DDBJ databases">
        <authorList>
            <person name="Eriksson T."/>
        </authorList>
    </citation>
    <scope>NUCLEOTIDE SEQUENCE</scope>
    <source>
        <strain evidence="2">Stoneville</strain>
        <tissue evidence="2">Whole head</tissue>
    </source>
</reference>
<protein>
    <recommendedName>
        <fullName evidence="1">CHK kinase-like domain-containing protein</fullName>
    </recommendedName>
</protein>
<reference evidence="2" key="1">
    <citation type="journal article" date="2020" name="J Insects Food Feed">
        <title>The yellow mealworm (Tenebrio molitor) genome: a resource for the emerging insects as food and feed industry.</title>
        <authorList>
            <person name="Eriksson T."/>
            <person name="Andere A."/>
            <person name="Kelstrup H."/>
            <person name="Emery V."/>
            <person name="Picard C."/>
        </authorList>
    </citation>
    <scope>NUCLEOTIDE SEQUENCE</scope>
    <source>
        <strain evidence="2">Stoneville</strain>
        <tissue evidence="2">Whole head</tissue>
    </source>
</reference>
<gene>
    <name evidence="2" type="ORF">GEV33_005143</name>
</gene>
<dbReference type="Proteomes" id="UP000719412">
    <property type="component" value="Unassembled WGS sequence"/>
</dbReference>
<dbReference type="InterPro" id="IPR004119">
    <property type="entry name" value="EcKL"/>
</dbReference>
<dbReference type="InterPro" id="IPR015897">
    <property type="entry name" value="CHK_kinase-like"/>
</dbReference>
<proteinExistence type="predicted"/>
<dbReference type="AlphaFoldDB" id="A0A8J6HN20"/>
<comment type="caution">
    <text evidence="2">The sequence shown here is derived from an EMBL/GenBank/DDBJ whole genome shotgun (WGS) entry which is preliminary data.</text>
</comment>
<keyword evidence="3" id="KW-1185">Reference proteome</keyword>
<dbReference type="Gene3D" id="3.90.1200.10">
    <property type="match status" value="1"/>
</dbReference>
<organism evidence="2 3">
    <name type="scientific">Tenebrio molitor</name>
    <name type="common">Yellow mealworm beetle</name>
    <dbReference type="NCBI Taxonomy" id="7067"/>
    <lineage>
        <taxon>Eukaryota</taxon>
        <taxon>Metazoa</taxon>
        <taxon>Ecdysozoa</taxon>
        <taxon>Arthropoda</taxon>
        <taxon>Hexapoda</taxon>
        <taxon>Insecta</taxon>
        <taxon>Pterygota</taxon>
        <taxon>Neoptera</taxon>
        <taxon>Endopterygota</taxon>
        <taxon>Coleoptera</taxon>
        <taxon>Polyphaga</taxon>
        <taxon>Cucujiformia</taxon>
        <taxon>Tenebrionidae</taxon>
        <taxon>Tenebrio</taxon>
    </lineage>
</organism>
<evidence type="ECO:0000313" key="2">
    <source>
        <dbReference type="EMBL" id="KAH0817649.1"/>
    </source>
</evidence>
<accession>A0A8J6HN20</accession>
<dbReference type="SUPFAM" id="SSF56112">
    <property type="entry name" value="Protein kinase-like (PK-like)"/>
    <property type="match status" value="1"/>
</dbReference>
<dbReference type="PANTHER" id="PTHR11012:SF48">
    <property type="entry name" value="CHK KINASE-LIKE DOMAIN-CONTAINING PROTEIN-RELATED"/>
    <property type="match status" value="1"/>
</dbReference>
<sequence length="415" mass="47749">MGKEFQVCEISHSDCRKVIGEKLKSKDFKVLDHEQIPFSERNGYLGEHCTLRIDIERDGLEESFTFFVKAPPRSQSQRNFLEEINGHFKEKSFFNKYCPKLKKHGVDILDGAVPTCYHIGDEIFIFDDLKALGYDTLPSRAPLTVDCVKAALSASAKLHASGLILEERLSFRLTDEFASEVSETFYSGTKSPERAMKSCKEGLRALIDVTHKPEMKIGKEAFAERVLEGCDMQKVYVRPSTRFRNTICHADPWTKNFLFKFEAGRPINCVVVDFQTYRYGPPAQDVLAFIYLVTDRGTRDAHLDDLLHFYYAELAANMEKYGVKDVVTKTEFFDSCDYFKRFALTQTLAHFQVVILSDEIAEELFGDPDKSERVIFGDGRRDFVVTVWQRDPIFRQKNSEIIADLREFYEAQLTL</sequence>
<dbReference type="Pfam" id="PF02958">
    <property type="entry name" value="EcKL"/>
    <property type="match status" value="1"/>
</dbReference>
<dbReference type="EMBL" id="JABDTM020019072">
    <property type="protein sequence ID" value="KAH0817649.1"/>
    <property type="molecule type" value="Genomic_DNA"/>
</dbReference>